<dbReference type="PANTHER" id="PTHR34821">
    <property type="entry name" value="INNER MEMBRANE PROTEIN YDCZ"/>
    <property type="match status" value="1"/>
</dbReference>
<reference evidence="3 4" key="1">
    <citation type="submission" date="2022-08" db="EMBL/GenBank/DDBJ databases">
        <title>Reclassification of Massilia species as members of the genera Telluria, Duganella, Pseudoduganella, Mokoshia gen. nov. and Zemynaea gen. nov. using orthogonal and non-orthogonal genome-based approaches.</title>
        <authorList>
            <person name="Bowman J.P."/>
        </authorList>
    </citation>
    <scope>NUCLEOTIDE SEQUENCE [LARGE SCALE GENOMIC DNA]</scope>
    <source>
        <strain evidence="3 4">JCM 31661</strain>
    </source>
</reference>
<keyword evidence="1" id="KW-1133">Transmembrane helix</keyword>
<feature type="signal peptide" evidence="2">
    <location>
        <begin position="1"/>
        <end position="20"/>
    </location>
</feature>
<proteinExistence type="predicted"/>
<feature type="transmembrane region" description="Helical" evidence="1">
    <location>
        <begin position="125"/>
        <end position="146"/>
    </location>
</feature>
<evidence type="ECO:0000256" key="2">
    <source>
        <dbReference type="SAM" id="SignalP"/>
    </source>
</evidence>
<dbReference type="Pfam" id="PF04657">
    <property type="entry name" value="DMT_YdcZ"/>
    <property type="match status" value="2"/>
</dbReference>
<feature type="transmembrane region" description="Helical" evidence="1">
    <location>
        <begin position="229"/>
        <end position="247"/>
    </location>
</feature>
<protein>
    <submittedName>
        <fullName evidence="3">DMT family transporter</fullName>
    </submittedName>
</protein>
<keyword evidence="1" id="KW-0472">Membrane</keyword>
<feature type="transmembrane region" description="Helical" evidence="1">
    <location>
        <begin position="189"/>
        <end position="209"/>
    </location>
</feature>
<feature type="chain" id="PRO_5045562873" evidence="2">
    <location>
        <begin position="21"/>
        <end position="306"/>
    </location>
</feature>
<dbReference type="PANTHER" id="PTHR34821:SF2">
    <property type="entry name" value="INNER MEMBRANE PROTEIN YDCZ"/>
    <property type="match status" value="1"/>
</dbReference>
<keyword evidence="2" id="KW-0732">Signal</keyword>
<evidence type="ECO:0000313" key="3">
    <source>
        <dbReference type="EMBL" id="MCS0596486.1"/>
    </source>
</evidence>
<feature type="transmembrane region" description="Helical" evidence="1">
    <location>
        <begin position="158"/>
        <end position="177"/>
    </location>
</feature>
<dbReference type="EMBL" id="JANUHA010000005">
    <property type="protein sequence ID" value="MCS0596486.1"/>
    <property type="molecule type" value="Genomic_DNA"/>
</dbReference>
<dbReference type="RefSeq" id="WP_258827526.1">
    <property type="nucleotide sequence ID" value="NZ_JANUHA010000005.1"/>
</dbReference>
<gene>
    <name evidence="3" type="ORF">NX780_08990</name>
</gene>
<keyword evidence="4" id="KW-1185">Reference proteome</keyword>
<accession>A0ABT2AJU5</accession>
<keyword evidence="1" id="KW-0812">Transmembrane</keyword>
<dbReference type="InterPro" id="IPR006750">
    <property type="entry name" value="YdcZ"/>
</dbReference>
<organism evidence="3 4">
    <name type="scientific">Massilia agri</name>
    <dbReference type="NCBI Taxonomy" id="1886785"/>
    <lineage>
        <taxon>Bacteria</taxon>
        <taxon>Pseudomonadati</taxon>
        <taxon>Pseudomonadota</taxon>
        <taxon>Betaproteobacteria</taxon>
        <taxon>Burkholderiales</taxon>
        <taxon>Oxalobacteraceae</taxon>
        <taxon>Telluria group</taxon>
        <taxon>Massilia</taxon>
    </lineage>
</organism>
<feature type="transmembrane region" description="Helical" evidence="1">
    <location>
        <begin position="95"/>
        <end position="118"/>
    </location>
</feature>
<comment type="caution">
    <text evidence="3">The sequence shown here is derived from an EMBL/GenBank/DDBJ whole genome shotgun (WGS) entry which is preliminary data.</text>
</comment>
<feature type="transmembrane region" description="Helical" evidence="1">
    <location>
        <begin position="30"/>
        <end position="55"/>
    </location>
</feature>
<sequence length="306" mass="30502">MNAFHILIAFLAGCGLPLQAAANARLSRALASPFAAATVQLLIAAVLLLLAASATGQLGALQRLGQAAWWQPAAGLASAAYVVAGIVLFPRLGAVVTVGLFIAGQAGASLLLDGFGLLGIAARDYGLQACIGAAAVAMGILLIVRGQAGAPAARESRAGWMALAALSGALLPVQGAVNASFMQVLQAPLAVAFTSFAVAALGMLAVFLVARGAGLAERPHAAGLAGMPWWGWLGGLVGACYVTSVFTAMPRIGAAATVGFTIAGQQLVSILVDRFGLFGLPGGAVSRTRLLGATVLLAGVVSIKLV</sequence>
<evidence type="ECO:0000313" key="4">
    <source>
        <dbReference type="Proteomes" id="UP001206572"/>
    </source>
</evidence>
<feature type="transmembrane region" description="Helical" evidence="1">
    <location>
        <begin position="67"/>
        <end position="89"/>
    </location>
</feature>
<evidence type="ECO:0000256" key="1">
    <source>
        <dbReference type="SAM" id="Phobius"/>
    </source>
</evidence>
<dbReference type="Proteomes" id="UP001206572">
    <property type="component" value="Unassembled WGS sequence"/>
</dbReference>
<name>A0ABT2AJU5_9BURK</name>